<reference evidence="1" key="1">
    <citation type="journal article" date="2015" name="Nature">
        <title>Complex archaea that bridge the gap between prokaryotes and eukaryotes.</title>
        <authorList>
            <person name="Spang A."/>
            <person name="Saw J.H."/>
            <person name="Jorgensen S.L."/>
            <person name="Zaremba-Niedzwiedzka K."/>
            <person name="Martijn J."/>
            <person name="Lind A.E."/>
            <person name="van Eijk R."/>
            <person name="Schleper C."/>
            <person name="Guy L."/>
            <person name="Ettema T.J."/>
        </authorList>
    </citation>
    <scope>NUCLEOTIDE SEQUENCE</scope>
</reference>
<evidence type="ECO:0000313" key="1">
    <source>
        <dbReference type="EMBL" id="KKL16231.1"/>
    </source>
</evidence>
<name>A0A0F9DER3_9ZZZZ</name>
<sequence length="57" mass="6306">MGKPVLYPDGREHLSVVLPSTLKDALRQAAKDDHRSVSQVVTLILRAYFEQDGQKGA</sequence>
<organism evidence="1">
    <name type="scientific">marine sediment metagenome</name>
    <dbReference type="NCBI Taxonomy" id="412755"/>
    <lineage>
        <taxon>unclassified sequences</taxon>
        <taxon>metagenomes</taxon>
        <taxon>ecological metagenomes</taxon>
    </lineage>
</organism>
<dbReference type="InterPro" id="IPR013321">
    <property type="entry name" value="Arc_rbn_hlx_hlx"/>
</dbReference>
<dbReference type="EMBL" id="LAZR01039748">
    <property type="protein sequence ID" value="KKL16231.1"/>
    <property type="molecule type" value="Genomic_DNA"/>
</dbReference>
<dbReference type="SUPFAM" id="SSF47598">
    <property type="entry name" value="Ribbon-helix-helix"/>
    <property type="match status" value="1"/>
</dbReference>
<protein>
    <submittedName>
        <fullName evidence="1">Uncharacterized protein</fullName>
    </submittedName>
</protein>
<comment type="caution">
    <text evidence="1">The sequence shown here is derived from an EMBL/GenBank/DDBJ whole genome shotgun (WGS) entry which is preliminary data.</text>
</comment>
<accession>A0A0F9DER3</accession>
<dbReference type="Gene3D" id="1.10.1220.10">
    <property type="entry name" value="Met repressor-like"/>
    <property type="match status" value="1"/>
</dbReference>
<proteinExistence type="predicted"/>
<gene>
    <name evidence="1" type="ORF">LCGC14_2497650</name>
</gene>
<dbReference type="AlphaFoldDB" id="A0A0F9DER3"/>
<dbReference type="InterPro" id="IPR010985">
    <property type="entry name" value="Ribbon_hlx_hlx"/>
</dbReference>
<dbReference type="GO" id="GO:0006355">
    <property type="term" value="P:regulation of DNA-templated transcription"/>
    <property type="evidence" value="ECO:0007669"/>
    <property type="project" value="InterPro"/>
</dbReference>